<dbReference type="PANTHER" id="PTHR11002">
    <property type="entry name" value="CARBONIC ANHYDRASE"/>
    <property type="match status" value="1"/>
</dbReference>
<dbReference type="PROSITE" id="PS00704">
    <property type="entry name" value="PROK_CO2_ANHYDRASE_1"/>
    <property type="match status" value="1"/>
</dbReference>
<evidence type="ECO:0000256" key="2">
    <source>
        <dbReference type="ARBA" id="ARBA00012925"/>
    </source>
</evidence>
<evidence type="ECO:0000256" key="6">
    <source>
        <dbReference type="ARBA" id="ARBA00048348"/>
    </source>
</evidence>
<keyword evidence="5 8" id="KW-0456">Lyase</keyword>
<feature type="binding site" evidence="7">
    <location>
        <position position="42"/>
    </location>
    <ligand>
        <name>Zn(2+)</name>
        <dbReference type="ChEBI" id="CHEBI:29105"/>
    </ligand>
</feature>
<dbReference type="RefSeq" id="WP_248666823.1">
    <property type="nucleotide sequence ID" value="NZ_JALPRX010000038.1"/>
</dbReference>
<dbReference type="EMBL" id="JALPRX010000038">
    <property type="protein sequence ID" value="MCK8784699.1"/>
    <property type="molecule type" value="Genomic_DNA"/>
</dbReference>
<dbReference type="GO" id="GO:0015976">
    <property type="term" value="P:carbon utilization"/>
    <property type="evidence" value="ECO:0007669"/>
    <property type="project" value="InterPro"/>
</dbReference>
<comment type="cofactor">
    <cofactor evidence="7">
        <name>Zn(2+)</name>
        <dbReference type="ChEBI" id="CHEBI:29105"/>
    </cofactor>
    <text evidence="7">Binds 1 zinc ion per subunit.</text>
</comment>
<dbReference type="InterPro" id="IPR001765">
    <property type="entry name" value="Carbonic_anhydrase"/>
</dbReference>
<keyword evidence="3 7" id="KW-0479">Metal-binding</keyword>
<comment type="function">
    <text evidence="8">Reversible hydration of carbon dioxide.</text>
</comment>
<gene>
    <name evidence="9" type="ORF">M0638_09930</name>
</gene>
<comment type="catalytic activity">
    <reaction evidence="6 8">
        <text>hydrogencarbonate + H(+) = CO2 + H2O</text>
        <dbReference type="Rhea" id="RHEA:10748"/>
        <dbReference type="ChEBI" id="CHEBI:15377"/>
        <dbReference type="ChEBI" id="CHEBI:15378"/>
        <dbReference type="ChEBI" id="CHEBI:16526"/>
        <dbReference type="ChEBI" id="CHEBI:17544"/>
        <dbReference type="EC" id="4.2.1.1"/>
    </reaction>
</comment>
<proteinExistence type="inferred from homology"/>
<evidence type="ECO:0000256" key="1">
    <source>
        <dbReference type="ARBA" id="ARBA00006217"/>
    </source>
</evidence>
<protein>
    <recommendedName>
        <fullName evidence="2 8">Carbonic anhydrase</fullName>
        <ecNumber evidence="2 8">4.2.1.1</ecNumber>
    </recommendedName>
    <alternativeName>
        <fullName evidence="8">Carbonate dehydratase</fullName>
    </alternativeName>
</protein>
<reference evidence="9" key="1">
    <citation type="submission" date="2022-04" db="EMBL/GenBank/DDBJ databases">
        <title>Roseomonas acroporae sp. nov., isolated from coral Acropora digitifera.</title>
        <authorList>
            <person name="Sun H."/>
        </authorList>
    </citation>
    <scope>NUCLEOTIDE SEQUENCE</scope>
    <source>
        <strain evidence="9">NAR14</strain>
    </source>
</reference>
<sequence length="203" mass="22073">MQDLLEGYQAFRRTTWPSHRALFEALAQRGQKPRALVIACSDSRVDPTMIFNAGPGELFVIRNVANLVPPYAPDRPTQGTSAALEFAVRGLEVPAIVVLGHGMCGGVKALLQGAPAGVSDFVPAWMQLAQEARRRALECVPVPAEAQAACEQEVVKLSLRNLMTFPWVAERVAARRLRLDGAVFDIRTGLLLLLGEDGRFRGA</sequence>
<dbReference type="EC" id="4.2.1.1" evidence="2 8"/>
<keyword evidence="4 7" id="KW-0862">Zinc</keyword>
<evidence type="ECO:0000256" key="4">
    <source>
        <dbReference type="ARBA" id="ARBA00022833"/>
    </source>
</evidence>
<dbReference type="SUPFAM" id="SSF53056">
    <property type="entry name" value="beta-carbonic anhydrase, cab"/>
    <property type="match status" value="1"/>
</dbReference>
<dbReference type="PROSITE" id="PS00705">
    <property type="entry name" value="PROK_CO2_ANHYDRASE_2"/>
    <property type="match status" value="1"/>
</dbReference>
<keyword evidence="10" id="KW-1185">Reference proteome</keyword>
<feature type="binding site" evidence="7">
    <location>
        <position position="104"/>
    </location>
    <ligand>
        <name>Zn(2+)</name>
        <dbReference type="ChEBI" id="CHEBI:29105"/>
    </ligand>
</feature>
<dbReference type="Pfam" id="PF00484">
    <property type="entry name" value="Pro_CA"/>
    <property type="match status" value="1"/>
</dbReference>
<feature type="binding site" evidence="7">
    <location>
        <position position="40"/>
    </location>
    <ligand>
        <name>Zn(2+)</name>
        <dbReference type="ChEBI" id="CHEBI:29105"/>
    </ligand>
</feature>
<evidence type="ECO:0000313" key="9">
    <source>
        <dbReference type="EMBL" id="MCK8784699.1"/>
    </source>
</evidence>
<dbReference type="CDD" id="cd00884">
    <property type="entry name" value="beta_CA_cladeB"/>
    <property type="match status" value="1"/>
</dbReference>
<evidence type="ECO:0000256" key="3">
    <source>
        <dbReference type="ARBA" id="ARBA00022723"/>
    </source>
</evidence>
<accession>A0A9X1Y5P0</accession>
<evidence type="ECO:0000313" key="10">
    <source>
        <dbReference type="Proteomes" id="UP001139516"/>
    </source>
</evidence>
<dbReference type="GO" id="GO:0004089">
    <property type="term" value="F:carbonate dehydratase activity"/>
    <property type="evidence" value="ECO:0007669"/>
    <property type="project" value="UniProtKB-UniRule"/>
</dbReference>
<evidence type="ECO:0000256" key="7">
    <source>
        <dbReference type="PIRSR" id="PIRSR601765-1"/>
    </source>
</evidence>
<organism evidence="9 10">
    <name type="scientific">Roseomonas acroporae</name>
    <dbReference type="NCBI Taxonomy" id="2937791"/>
    <lineage>
        <taxon>Bacteria</taxon>
        <taxon>Pseudomonadati</taxon>
        <taxon>Pseudomonadota</taxon>
        <taxon>Alphaproteobacteria</taxon>
        <taxon>Acetobacterales</taxon>
        <taxon>Roseomonadaceae</taxon>
        <taxon>Roseomonas</taxon>
    </lineage>
</organism>
<dbReference type="GO" id="GO:0008270">
    <property type="term" value="F:zinc ion binding"/>
    <property type="evidence" value="ECO:0007669"/>
    <property type="project" value="UniProtKB-UniRule"/>
</dbReference>
<dbReference type="InterPro" id="IPR036874">
    <property type="entry name" value="Carbonic_anhydrase_sf"/>
</dbReference>
<evidence type="ECO:0000256" key="5">
    <source>
        <dbReference type="ARBA" id="ARBA00023239"/>
    </source>
</evidence>
<name>A0A9X1Y5P0_9PROT</name>
<dbReference type="AlphaFoldDB" id="A0A9X1Y5P0"/>
<dbReference type="InterPro" id="IPR045066">
    <property type="entry name" value="Beta_CA_cladeB"/>
</dbReference>
<dbReference type="InterPro" id="IPR015892">
    <property type="entry name" value="Carbonic_anhydrase_CS"/>
</dbReference>
<dbReference type="Proteomes" id="UP001139516">
    <property type="component" value="Unassembled WGS sequence"/>
</dbReference>
<evidence type="ECO:0000256" key="8">
    <source>
        <dbReference type="RuleBase" id="RU003956"/>
    </source>
</evidence>
<comment type="similarity">
    <text evidence="1 8">Belongs to the beta-class carbonic anhydrase family.</text>
</comment>
<dbReference type="PANTHER" id="PTHR11002:SF76">
    <property type="entry name" value="CARBONIC ANHYDRASE"/>
    <property type="match status" value="1"/>
</dbReference>
<dbReference type="SMART" id="SM00947">
    <property type="entry name" value="Pro_CA"/>
    <property type="match status" value="1"/>
</dbReference>
<dbReference type="Gene3D" id="3.40.1050.10">
    <property type="entry name" value="Carbonic anhydrase"/>
    <property type="match status" value="1"/>
</dbReference>
<feature type="binding site" evidence="7">
    <location>
        <position position="101"/>
    </location>
    <ligand>
        <name>Zn(2+)</name>
        <dbReference type="ChEBI" id="CHEBI:29105"/>
    </ligand>
</feature>
<comment type="caution">
    <text evidence="9">The sequence shown here is derived from an EMBL/GenBank/DDBJ whole genome shotgun (WGS) entry which is preliminary data.</text>
</comment>